<dbReference type="SUPFAM" id="SSF51182">
    <property type="entry name" value="RmlC-like cupins"/>
    <property type="match status" value="1"/>
</dbReference>
<evidence type="ECO:0000313" key="2">
    <source>
        <dbReference type="EMBL" id="RMQ47688.1"/>
    </source>
</evidence>
<dbReference type="GO" id="GO:0016853">
    <property type="term" value="F:isomerase activity"/>
    <property type="evidence" value="ECO:0007669"/>
    <property type="project" value="UniProtKB-KW"/>
</dbReference>
<dbReference type="RefSeq" id="WP_122315240.1">
    <property type="nucleotide sequence ID" value="NZ_RBRE01000035.1"/>
</dbReference>
<proteinExistence type="predicted"/>
<dbReference type="Gene3D" id="2.60.120.10">
    <property type="entry name" value="Jelly Rolls"/>
    <property type="match status" value="1"/>
</dbReference>
<reference evidence="2 3" key="1">
    <citation type="submission" date="2018-08" db="EMBL/GenBank/DDBJ databases">
        <title>Recombination of ecologically and evolutionarily significant loci maintains genetic cohesion in the Pseudomonas syringae species complex.</title>
        <authorList>
            <person name="Dillon M."/>
            <person name="Thakur S."/>
            <person name="Almeida R.N.D."/>
            <person name="Weir B.S."/>
            <person name="Guttman D.S."/>
        </authorList>
    </citation>
    <scope>NUCLEOTIDE SEQUENCE [LARGE SCALE GENOMIC DNA]</scope>
    <source>
        <strain evidence="2 3">ICMP 3353</strain>
    </source>
</reference>
<organism evidence="2 3">
    <name type="scientific">Pseudomonas cichorii</name>
    <dbReference type="NCBI Taxonomy" id="36746"/>
    <lineage>
        <taxon>Bacteria</taxon>
        <taxon>Pseudomonadati</taxon>
        <taxon>Pseudomonadota</taxon>
        <taxon>Gammaproteobacteria</taxon>
        <taxon>Pseudomonadales</taxon>
        <taxon>Pseudomonadaceae</taxon>
        <taxon>Pseudomonas</taxon>
    </lineage>
</organism>
<dbReference type="EMBL" id="RBRE01000035">
    <property type="protein sequence ID" value="RMQ47688.1"/>
    <property type="molecule type" value="Genomic_DNA"/>
</dbReference>
<accession>A0A3M4M1F7</accession>
<dbReference type="InterPro" id="IPR013096">
    <property type="entry name" value="Cupin_2"/>
</dbReference>
<protein>
    <submittedName>
        <fullName evidence="2">Mannose-6-phosphate isomerase</fullName>
    </submittedName>
</protein>
<dbReference type="Pfam" id="PF07883">
    <property type="entry name" value="Cupin_2"/>
    <property type="match status" value="1"/>
</dbReference>
<dbReference type="Proteomes" id="UP000277236">
    <property type="component" value="Unassembled WGS sequence"/>
</dbReference>
<evidence type="ECO:0000259" key="1">
    <source>
        <dbReference type="Pfam" id="PF07883"/>
    </source>
</evidence>
<dbReference type="CDD" id="cd02226">
    <property type="entry name" value="cupin_YdbB-like"/>
    <property type="match status" value="1"/>
</dbReference>
<dbReference type="InterPro" id="IPR014710">
    <property type="entry name" value="RmlC-like_jellyroll"/>
</dbReference>
<evidence type="ECO:0000313" key="3">
    <source>
        <dbReference type="Proteomes" id="UP000277236"/>
    </source>
</evidence>
<dbReference type="InterPro" id="IPR011051">
    <property type="entry name" value="RmlC_Cupin_sf"/>
</dbReference>
<dbReference type="PANTHER" id="PTHR36114:SF1">
    <property type="entry name" value="16.7 KDA PROTEIN IN WHIE LOCUS"/>
    <property type="match status" value="1"/>
</dbReference>
<dbReference type="AlphaFoldDB" id="A0A3M4M1F7"/>
<keyword evidence="2" id="KW-0413">Isomerase</keyword>
<name>A0A3M4M1F7_PSECI</name>
<comment type="caution">
    <text evidence="2">The sequence shown here is derived from an EMBL/GenBank/DDBJ whole genome shotgun (WGS) entry which is preliminary data.</text>
</comment>
<dbReference type="OrthoDB" id="9794183at2"/>
<dbReference type="InterPro" id="IPR052044">
    <property type="entry name" value="PKS_Associated_Protein"/>
</dbReference>
<dbReference type="PANTHER" id="PTHR36114">
    <property type="entry name" value="16.7 KDA PROTEIN IN WHIE LOCUS"/>
    <property type="match status" value="1"/>
</dbReference>
<feature type="domain" description="Cupin type-2" evidence="1">
    <location>
        <begin position="43"/>
        <end position="103"/>
    </location>
</feature>
<gene>
    <name evidence="2" type="ORF">ALQ04_04065</name>
</gene>
<sequence length="127" mass="14119">MSGPPVPSGTAINFADKFSLFSEHWTPKVIARMNDYQFKLVKVEGEFIWHSHADTDEVFIVLEGELEIHLRDGKVILGAGEMYVVGKGVEHKPFAAQEAKILLVEPCGVINTGEHTGDLTAENDRWI</sequence>